<dbReference type="AlphaFoldDB" id="A0A0J9VSS1"/>
<dbReference type="GeneID" id="28961583"/>
<dbReference type="EMBL" id="DS231713">
    <property type="protein sequence ID" value="KNB13685.1"/>
    <property type="molecule type" value="Genomic_DNA"/>
</dbReference>
<evidence type="ECO:0000313" key="3">
    <source>
        <dbReference type="Proteomes" id="UP000009097"/>
    </source>
</evidence>
<gene>
    <name evidence="2" type="ORF">FOXG_20877</name>
</gene>
<organism evidence="2 3">
    <name type="scientific">Fusarium oxysporum f. sp. lycopersici (strain 4287 / CBS 123668 / FGSC 9935 / NRRL 34936)</name>
    <name type="common">Fusarium vascular wilt of tomato</name>
    <dbReference type="NCBI Taxonomy" id="426428"/>
    <lineage>
        <taxon>Eukaryota</taxon>
        <taxon>Fungi</taxon>
        <taxon>Dikarya</taxon>
        <taxon>Ascomycota</taxon>
        <taxon>Pezizomycotina</taxon>
        <taxon>Sordariomycetes</taxon>
        <taxon>Hypocreomycetidae</taxon>
        <taxon>Hypocreales</taxon>
        <taxon>Nectriaceae</taxon>
        <taxon>Fusarium</taxon>
        <taxon>Fusarium oxysporum species complex</taxon>
    </lineage>
</organism>
<dbReference type="VEuPathDB" id="FungiDB:FOXG_20877"/>
<sequence length="84" mass="9691">MAIITRGHSAKLLSYSPRANSRRSTRAARPSPQPHNIKRKSQASRDLRKEAVRLARKEAKDYFSKITHDRYEQHGVLLVEAKPR</sequence>
<reference evidence="2" key="2">
    <citation type="journal article" date="2010" name="Nature">
        <title>Comparative genomics reveals mobile pathogenicity chromosomes in Fusarium.</title>
        <authorList>
            <person name="Ma L.J."/>
            <person name="van der Does H.C."/>
            <person name="Borkovich K.A."/>
            <person name="Coleman J.J."/>
            <person name="Daboussi M.J."/>
            <person name="Di Pietro A."/>
            <person name="Dufresne M."/>
            <person name="Freitag M."/>
            <person name="Grabherr M."/>
            <person name="Henrissat B."/>
            <person name="Houterman P.M."/>
            <person name="Kang S."/>
            <person name="Shim W.B."/>
            <person name="Woloshuk C."/>
            <person name="Xie X."/>
            <person name="Xu J.R."/>
            <person name="Antoniw J."/>
            <person name="Baker S.E."/>
            <person name="Bluhm B.H."/>
            <person name="Breakspear A."/>
            <person name="Brown D.W."/>
            <person name="Butchko R.A."/>
            <person name="Chapman S."/>
            <person name="Coulson R."/>
            <person name="Coutinho P.M."/>
            <person name="Danchin E.G."/>
            <person name="Diener A."/>
            <person name="Gale L.R."/>
            <person name="Gardiner D.M."/>
            <person name="Goff S."/>
            <person name="Hammond-Kosack K.E."/>
            <person name="Hilburn K."/>
            <person name="Hua-Van A."/>
            <person name="Jonkers W."/>
            <person name="Kazan K."/>
            <person name="Kodira C.D."/>
            <person name="Koehrsen M."/>
            <person name="Kumar L."/>
            <person name="Lee Y.H."/>
            <person name="Li L."/>
            <person name="Manners J.M."/>
            <person name="Miranda-Saavedra D."/>
            <person name="Mukherjee M."/>
            <person name="Park G."/>
            <person name="Park J."/>
            <person name="Park S.Y."/>
            <person name="Proctor R.H."/>
            <person name="Regev A."/>
            <person name="Ruiz-Roldan M.C."/>
            <person name="Sain D."/>
            <person name="Sakthikumar S."/>
            <person name="Sykes S."/>
            <person name="Schwartz D.C."/>
            <person name="Turgeon B.G."/>
            <person name="Wapinski I."/>
            <person name="Yoder O."/>
            <person name="Young S."/>
            <person name="Zeng Q."/>
            <person name="Zhou S."/>
            <person name="Galagan J."/>
            <person name="Cuomo C.A."/>
            <person name="Kistler H.C."/>
            <person name="Rep M."/>
        </authorList>
    </citation>
    <scope>NUCLEOTIDE SEQUENCE [LARGE SCALE GENOMIC DNA]</scope>
    <source>
        <strain evidence="2">4287</strain>
    </source>
</reference>
<protein>
    <submittedName>
        <fullName evidence="2">Uncharacterized protein</fullName>
    </submittedName>
</protein>
<reference evidence="2" key="1">
    <citation type="submission" date="2007-04" db="EMBL/GenBank/DDBJ databases">
        <authorList>
            <consortium name="The Broad Institute Genome Sequencing Platform"/>
            <person name="Birren B."/>
            <person name="Lander E."/>
            <person name="Galagan J."/>
            <person name="Nusbaum C."/>
            <person name="Devon K."/>
            <person name="Ma L.-J."/>
            <person name="Jaffe D."/>
            <person name="Butler J."/>
            <person name="Alvarez P."/>
            <person name="Gnerre S."/>
            <person name="Grabherr M."/>
            <person name="Kleber M."/>
            <person name="Mauceli E."/>
            <person name="Brockman W."/>
            <person name="MacCallum I.A."/>
            <person name="Young S."/>
            <person name="LaButti K."/>
            <person name="DeCaprio D."/>
            <person name="Crawford M."/>
            <person name="Koehrsen M."/>
            <person name="Engels R."/>
            <person name="Montgomery P."/>
            <person name="Pearson M."/>
            <person name="Howarth C."/>
            <person name="Larson L."/>
            <person name="White J."/>
            <person name="O'Leary S."/>
            <person name="Kodira C."/>
            <person name="Zeng Q."/>
            <person name="Yandava C."/>
            <person name="Alvarado L."/>
            <person name="Kistler C."/>
            <person name="Shim W.-B."/>
            <person name="Kang S."/>
            <person name="Woloshuk C."/>
        </authorList>
    </citation>
    <scope>NUCLEOTIDE SEQUENCE</scope>
    <source>
        <strain evidence="2">4287</strain>
    </source>
</reference>
<name>A0A0J9VSS1_FUSO4</name>
<dbReference type="RefSeq" id="XP_018251730.1">
    <property type="nucleotide sequence ID" value="XM_018401195.1"/>
</dbReference>
<proteinExistence type="predicted"/>
<accession>A0A0J9VSS1</accession>
<evidence type="ECO:0000256" key="1">
    <source>
        <dbReference type="SAM" id="MobiDB-lite"/>
    </source>
</evidence>
<evidence type="ECO:0000313" key="2">
    <source>
        <dbReference type="EMBL" id="KNB13685.1"/>
    </source>
</evidence>
<dbReference type="Proteomes" id="UP000009097">
    <property type="component" value="Unassembled WGS sequence"/>
</dbReference>
<feature type="region of interest" description="Disordered" evidence="1">
    <location>
        <begin position="1"/>
        <end position="48"/>
    </location>
</feature>
<dbReference type="KEGG" id="fox:FOXG_20877"/>